<dbReference type="InterPro" id="IPR036410">
    <property type="entry name" value="HSP_DnaJ_Cys-rich_dom_sf"/>
</dbReference>
<dbReference type="Gene3D" id="1.10.287.110">
    <property type="entry name" value="DnaJ domain"/>
    <property type="match status" value="1"/>
</dbReference>
<gene>
    <name evidence="3" type="ORF">FDQ92_12070</name>
</gene>
<dbReference type="SUPFAM" id="SSF46565">
    <property type="entry name" value="Chaperone J-domain"/>
    <property type="match status" value="1"/>
</dbReference>
<feature type="domain" description="J" evidence="2">
    <location>
        <begin position="3"/>
        <end position="66"/>
    </location>
</feature>
<dbReference type="KEGG" id="dax:FDQ92_12070"/>
<dbReference type="CDD" id="cd06257">
    <property type="entry name" value="DnaJ"/>
    <property type="match status" value="1"/>
</dbReference>
<evidence type="ECO:0000259" key="2">
    <source>
        <dbReference type="PROSITE" id="PS50076"/>
    </source>
</evidence>
<organism evidence="3 4">
    <name type="scientific">Desulfoglaeba alkanexedens ALDC</name>
    <dbReference type="NCBI Taxonomy" id="980445"/>
    <lineage>
        <taxon>Bacteria</taxon>
        <taxon>Pseudomonadati</taxon>
        <taxon>Thermodesulfobacteriota</taxon>
        <taxon>Syntrophobacteria</taxon>
        <taxon>Syntrophobacterales</taxon>
        <taxon>Syntrophobacteraceae</taxon>
        <taxon>Desulfoglaeba</taxon>
    </lineage>
</organism>
<protein>
    <submittedName>
        <fullName evidence="3">J domain-containing protein</fullName>
    </submittedName>
</protein>
<dbReference type="PANTHER" id="PTHR44145:SF3">
    <property type="entry name" value="DNAJ HOMOLOG SUBFAMILY A MEMBER 3, MITOCHONDRIAL"/>
    <property type="match status" value="1"/>
</dbReference>
<evidence type="ECO:0000313" key="3">
    <source>
        <dbReference type="EMBL" id="QCQ22845.1"/>
    </source>
</evidence>
<accession>A0A4P8L6T8</accession>
<reference evidence="3 4" key="1">
    <citation type="submission" date="2019-05" db="EMBL/GenBank/DDBJ databases">
        <title>The Complete Genome Sequence of the n-alkane-degrading Desulfoglaeba alkanexedens ALDC reveals multiple alkylsuccinate synthase gene clusters.</title>
        <authorList>
            <person name="Callaghan A.V."/>
            <person name="Davidova I.A."/>
            <person name="Duncan K.E."/>
            <person name="Morris B."/>
            <person name="McInerney M.J."/>
        </authorList>
    </citation>
    <scope>NUCLEOTIDE SEQUENCE [LARGE SCALE GENOMIC DNA]</scope>
    <source>
        <strain evidence="3 4">ALDC</strain>
    </source>
</reference>
<dbReference type="InterPro" id="IPR051938">
    <property type="entry name" value="Apopto_cytoskel_mod"/>
</dbReference>
<dbReference type="Pfam" id="PF00226">
    <property type="entry name" value="DnaJ"/>
    <property type="match status" value="1"/>
</dbReference>
<dbReference type="AlphaFoldDB" id="A0A4P8L6T8"/>
<dbReference type="RefSeq" id="WP_137425128.1">
    <property type="nucleotide sequence ID" value="NZ_CP040098.1"/>
</dbReference>
<dbReference type="SMART" id="SM00271">
    <property type="entry name" value="DnaJ"/>
    <property type="match status" value="1"/>
</dbReference>
<evidence type="ECO:0000256" key="1">
    <source>
        <dbReference type="ARBA" id="ARBA00023186"/>
    </source>
</evidence>
<dbReference type="OrthoDB" id="9779622at2"/>
<dbReference type="InterPro" id="IPR001623">
    <property type="entry name" value="DnaJ_domain"/>
</dbReference>
<sequence>MKDYYKILGVPRSESIDGIRAAFRNLAKKHHPDKRGAEETRNFQEITEAYSVLSDPESRKRYNEKLKESENLRRAGPRWKDPPTVRRSVEHDVTLPAAGLSEWFSDIFDEVFHDLFEFGFSGPCSRSVREAELVLSREEAERGGDLSVPVARSCPVCGGTGRRGGYWCPRCAGAGEVESDRTIRVRIPAGVRNGAVLQLSVEVPQGRPLNLRLHVRVS</sequence>
<proteinExistence type="predicted"/>
<name>A0A4P8L6T8_9BACT</name>
<dbReference type="PRINTS" id="PR00625">
    <property type="entry name" value="JDOMAIN"/>
</dbReference>
<dbReference type="InterPro" id="IPR036869">
    <property type="entry name" value="J_dom_sf"/>
</dbReference>
<dbReference type="PROSITE" id="PS00636">
    <property type="entry name" value="DNAJ_1"/>
    <property type="match status" value="1"/>
</dbReference>
<evidence type="ECO:0000313" key="4">
    <source>
        <dbReference type="Proteomes" id="UP000298602"/>
    </source>
</evidence>
<reference evidence="3 4" key="2">
    <citation type="submission" date="2019-05" db="EMBL/GenBank/DDBJ databases">
        <authorList>
            <person name="Suflita J.M."/>
            <person name="Marks C.R."/>
        </authorList>
    </citation>
    <scope>NUCLEOTIDE SEQUENCE [LARGE SCALE GENOMIC DNA]</scope>
    <source>
        <strain evidence="3 4">ALDC</strain>
    </source>
</reference>
<dbReference type="EMBL" id="CP040098">
    <property type="protein sequence ID" value="QCQ22845.1"/>
    <property type="molecule type" value="Genomic_DNA"/>
</dbReference>
<dbReference type="Proteomes" id="UP000298602">
    <property type="component" value="Chromosome"/>
</dbReference>
<dbReference type="InterPro" id="IPR018253">
    <property type="entry name" value="DnaJ_domain_CS"/>
</dbReference>
<keyword evidence="1" id="KW-0143">Chaperone</keyword>
<keyword evidence="4" id="KW-1185">Reference proteome</keyword>
<dbReference type="PANTHER" id="PTHR44145">
    <property type="entry name" value="DNAJ HOMOLOG SUBFAMILY A MEMBER 3, MITOCHONDRIAL"/>
    <property type="match status" value="1"/>
</dbReference>
<dbReference type="Gene3D" id="2.60.260.20">
    <property type="entry name" value="Urease metallochaperone UreE, N-terminal domain"/>
    <property type="match status" value="1"/>
</dbReference>
<dbReference type="PROSITE" id="PS50076">
    <property type="entry name" value="DNAJ_2"/>
    <property type="match status" value="1"/>
</dbReference>
<dbReference type="SUPFAM" id="SSF57938">
    <property type="entry name" value="DnaJ/Hsp40 cysteine-rich domain"/>
    <property type="match status" value="1"/>
</dbReference>